<evidence type="ECO:0000256" key="1">
    <source>
        <dbReference type="ARBA" id="ARBA00000707"/>
    </source>
</evidence>
<evidence type="ECO:0000256" key="6">
    <source>
        <dbReference type="ARBA" id="ARBA00022801"/>
    </source>
</evidence>
<keyword evidence="5" id="KW-0833">Ubl conjugation pathway</keyword>
<evidence type="ECO:0000313" key="9">
    <source>
        <dbReference type="EnsemblPlants" id="AET3Gv20719400.5"/>
    </source>
</evidence>
<protein>
    <recommendedName>
        <fullName evidence="3">ubiquitinyl hydrolase 1</fullName>
        <ecNumber evidence="3">3.4.19.12</ecNumber>
    </recommendedName>
</protein>
<dbReference type="EnsemblPlants" id="AET3Gv20719400.5">
    <property type="protein sequence ID" value="AET3Gv20719400.5"/>
    <property type="gene ID" value="AET3Gv20719400"/>
</dbReference>
<evidence type="ECO:0000313" key="10">
    <source>
        <dbReference type="Proteomes" id="UP000015105"/>
    </source>
</evidence>
<reference evidence="9" key="5">
    <citation type="journal article" date="2021" name="G3 (Bethesda)">
        <title>Aegilops tauschii genome assembly Aet v5.0 features greater sequence contiguity and improved annotation.</title>
        <authorList>
            <person name="Wang L."/>
            <person name="Zhu T."/>
            <person name="Rodriguez J.C."/>
            <person name="Deal K.R."/>
            <person name="Dubcovsky J."/>
            <person name="McGuire P.E."/>
            <person name="Lux T."/>
            <person name="Spannagl M."/>
            <person name="Mayer K.F.X."/>
            <person name="Baldrich P."/>
            <person name="Meyers B.C."/>
            <person name="Huo N."/>
            <person name="Gu Y.Q."/>
            <person name="Zhou H."/>
            <person name="Devos K.M."/>
            <person name="Bennetzen J.L."/>
            <person name="Unver T."/>
            <person name="Budak H."/>
            <person name="Gulick P.J."/>
            <person name="Galiba G."/>
            <person name="Kalapos B."/>
            <person name="Nelson D.R."/>
            <person name="Li P."/>
            <person name="You F.M."/>
            <person name="Luo M.C."/>
            <person name="Dvorak J."/>
        </authorList>
    </citation>
    <scope>NUCLEOTIDE SEQUENCE [LARGE SCALE GENOMIC DNA]</scope>
    <source>
        <strain evidence="9">cv. AL8/78</strain>
    </source>
</reference>
<comment type="similarity">
    <text evidence="2">Belongs to the peptidase C19 family.</text>
</comment>
<reference evidence="9" key="4">
    <citation type="submission" date="2019-03" db="UniProtKB">
        <authorList>
            <consortium name="EnsemblPlants"/>
        </authorList>
    </citation>
    <scope>IDENTIFICATION</scope>
</reference>
<evidence type="ECO:0000256" key="7">
    <source>
        <dbReference type="ARBA" id="ARBA00022807"/>
    </source>
</evidence>
<keyword evidence="4" id="KW-0645">Protease</keyword>
<evidence type="ECO:0000259" key="8">
    <source>
        <dbReference type="Pfam" id="PF14533"/>
    </source>
</evidence>
<evidence type="ECO:0000256" key="3">
    <source>
        <dbReference type="ARBA" id="ARBA00012759"/>
    </source>
</evidence>
<dbReference type="Proteomes" id="UP000015105">
    <property type="component" value="Chromosome 3D"/>
</dbReference>
<reference evidence="10" key="2">
    <citation type="journal article" date="2017" name="Nat. Plants">
        <title>The Aegilops tauschii genome reveals multiple impacts of transposons.</title>
        <authorList>
            <person name="Zhao G."/>
            <person name="Zou C."/>
            <person name="Li K."/>
            <person name="Wang K."/>
            <person name="Li T."/>
            <person name="Gao L."/>
            <person name="Zhang X."/>
            <person name="Wang H."/>
            <person name="Yang Z."/>
            <person name="Liu X."/>
            <person name="Jiang W."/>
            <person name="Mao L."/>
            <person name="Kong X."/>
            <person name="Jiao Y."/>
            <person name="Jia J."/>
        </authorList>
    </citation>
    <scope>NUCLEOTIDE SEQUENCE [LARGE SCALE GENOMIC DNA]</scope>
    <source>
        <strain evidence="10">cv. AL8/78</strain>
    </source>
</reference>
<accession>A0A453FM37</accession>
<dbReference type="InterPro" id="IPR029346">
    <property type="entry name" value="USP_C"/>
</dbReference>
<keyword evidence="7" id="KW-0788">Thiol protease</keyword>
<proteinExistence type="inferred from homology"/>
<dbReference type="GO" id="GO:0006508">
    <property type="term" value="P:proteolysis"/>
    <property type="evidence" value="ECO:0007669"/>
    <property type="project" value="UniProtKB-KW"/>
</dbReference>
<evidence type="ECO:0000256" key="4">
    <source>
        <dbReference type="ARBA" id="ARBA00022670"/>
    </source>
</evidence>
<reference evidence="10" key="1">
    <citation type="journal article" date="2014" name="Science">
        <title>Ancient hybridizations among the ancestral genomes of bread wheat.</title>
        <authorList>
            <consortium name="International Wheat Genome Sequencing Consortium,"/>
            <person name="Marcussen T."/>
            <person name="Sandve S.R."/>
            <person name="Heier L."/>
            <person name="Spannagl M."/>
            <person name="Pfeifer M."/>
            <person name="Jakobsen K.S."/>
            <person name="Wulff B.B."/>
            <person name="Steuernagel B."/>
            <person name="Mayer K.F."/>
            <person name="Olsen O.A."/>
        </authorList>
    </citation>
    <scope>NUCLEOTIDE SEQUENCE [LARGE SCALE GENOMIC DNA]</scope>
    <source>
        <strain evidence="10">cv. AL8/78</strain>
    </source>
</reference>
<name>A0A453FM37_AEGTS</name>
<keyword evidence="6" id="KW-0378">Hydrolase</keyword>
<dbReference type="EC" id="3.4.19.12" evidence="3"/>
<dbReference type="GO" id="GO:0004843">
    <property type="term" value="F:cysteine-type deubiquitinase activity"/>
    <property type="evidence" value="ECO:0007669"/>
    <property type="project" value="UniProtKB-EC"/>
</dbReference>
<evidence type="ECO:0000256" key="2">
    <source>
        <dbReference type="ARBA" id="ARBA00009085"/>
    </source>
</evidence>
<feature type="domain" description="Ubiquitin carboxyl-terminal hydrolase C-terminal" evidence="8">
    <location>
        <begin position="1"/>
        <end position="74"/>
    </location>
</feature>
<keyword evidence="10" id="KW-1185">Reference proteome</keyword>
<dbReference type="Pfam" id="PF14533">
    <property type="entry name" value="USP7_C2"/>
    <property type="match status" value="1"/>
</dbReference>
<dbReference type="Gramene" id="AET3Gv20719400.5">
    <property type="protein sequence ID" value="AET3Gv20719400.5"/>
    <property type="gene ID" value="AET3Gv20719400"/>
</dbReference>
<evidence type="ECO:0000256" key="5">
    <source>
        <dbReference type="ARBA" id="ARBA00022786"/>
    </source>
</evidence>
<dbReference type="AlphaFoldDB" id="A0A453FM37"/>
<reference evidence="9" key="3">
    <citation type="journal article" date="2017" name="Nature">
        <title>Genome sequence of the progenitor of the wheat D genome Aegilops tauschii.</title>
        <authorList>
            <person name="Luo M.C."/>
            <person name="Gu Y.Q."/>
            <person name="Puiu D."/>
            <person name="Wang H."/>
            <person name="Twardziok S.O."/>
            <person name="Deal K.R."/>
            <person name="Huo N."/>
            <person name="Zhu T."/>
            <person name="Wang L."/>
            <person name="Wang Y."/>
            <person name="McGuire P.E."/>
            <person name="Liu S."/>
            <person name="Long H."/>
            <person name="Ramasamy R.K."/>
            <person name="Rodriguez J.C."/>
            <person name="Van S.L."/>
            <person name="Yuan L."/>
            <person name="Wang Z."/>
            <person name="Xia Z."/>
            <person name="Xiao L."/>
            <person name="Anderson O.D."/>
            <person name="Ouyang S."/>
            <person name="Liang Y."/>
            <person name="Zimin A.V."/>
            <person name="Pertea G."/>
            <person name="Qi P."/>
            <person name="Bennetzen J.L."/>
            <person name="Dai X."/>
            <person name="Dawson M.W."/>
            <person name="Muller H.G."/>
            <person name="Kugler K."/>
            <person name="Rivarola-Duarte L."/>
            <person name="Spannagl M."/>
            <person name="Mayer K.F.X."/>
            <person name="Lu F.H."/>
            <person name="Bevan M.W."/>
            <person name="Leroy P."/>
            <person name="Li P."/>
            <person name="You F.M."/>
            <person name="Sun Q."/>
            <person name="Liu Z."/>
            <person name="Lyons E."/>
            <person name="Wicker T."/>
            <person name="Salzberg S.L."/>
            <person name="Devos K.M."/>
            <person name="Dvorak J."/>
        </authorList>
    </citation>
    <scope>NUCLEOTIDE SEQUENCE [LARGE SCALE GENOMIC DNA]</scope>
    <source>
        <strain evidence="9">cv. AL8/78</strain>
    </source>
</reference>
<sequence length="103" mass="12282">PFFFLIREGEALSDIKVRIQKKFEVPDEQFLKWKFAYVAYNRPDYLQDSDIVLSRFQKNIYGPWEQSLGLEHSDMPTKRANQVFNYKDCQHITDMLVAVLFSK</sequence>
<comment type="catalytic activity">
    <reaction evidence="1">
        <text>Thiol-dependent hydrolysis of ester, thioester, amide, peptide and isopeptide bonds formed by the C-terminal Gly of ubiquitin (a 76-residue protein attached to proteins as an intracellular targeting signal).</text>
        <dbReference type="EC" id="3.4.19.12"/>
    </reaction>
</comment>
<organism evidence="9 10">
    <name type="scientific">Aegilops tauschii subsp. strangulata</name>
    <name type="common">Goatgrass</name>
    <dbReference type="NCBI Taxonomy" id="200361"/>
    <lineage>
        <taxon>Eukaryota</taxon>
        <taxon>Viridiplantae</taxon>
        <taxon>Streptophyta</taxon>
        <taxon>Embryophyta</taxon>
        <taxon>Tracheophyta</taxon>
        <taxon>Spermatophyta</taxon>
        <taxon>Magnoliopsida</taxon>
        <taxon>Liliopsida</taxon>
        <taxon>Poales</taxon>
        <taxon>Poaceae</taxon>
        <taxon>BOP clade</taxon>
        <taxon>Pooideae</taxon>
        <taxon>Triticodae</taxon>
        <taxon>Triticeae</taxon>
        <taxon>Triticinae</taxon>
        <taxon>Aegilops</taxon>
    </lineage>
</organism>